<dbReference type="STRING" id="743720.Psefu_4180"/>
<dbReference type="EMBL" id="CP002727">
    <property type="protein sequence ID" value="AEF24132.1"/>
    <property type="molecule type" value="Genomic_DNA"/>
</dbReference>
<dbReference type="RefSeq" id="WP_013793254.1">
    <property type="nucleotide sequence ID" value="NC_015556.1"/>
</dbReference>
<evidence type="ECO:0000259" key="1">
    <source>
        <dbReference type="Pfam" id="PF04230"/>
    </source>
</evidence>
<feature type="domain" description="Polysaccharide pyruvyl transferase" evidence="1">
    <location>
        <begin position="94"/>
        <end position="222"/>
    </location>
</feature>
<dbReference type="OrthoDB" id="5672604at2"/>
<protein>
    <recommendedName>
        <fullName evidence="1">Polysaccharide pyruvyl transferase domain-containing protein</fullName>
    </recommendedName>
</protein>
<dbReference type="InterPro" id="IPR007345">
    <property type="entry name" value="Polysacch_pyruvyl_Trfase"/>
</dbReference>
<dbReference type="AlphaFoldDB" id="F6AKQ8"/>
<accession>F6AKQ8</accession>
<reference evidence="2 3" key="1">
    <citation type="submission" date="2011-04" db="EMBL/GenBank/DDBJ databases">
        <title>Complete sequence of Pseudomonas fulva 12-X.</title>
        <authorList>
            <consortium name="US DOE Joint Genome Institute"/>
            <person name="Lucas S."/>
            <person name="Han J."/>
            <person name="Lapidus A."/>
            <person name="Cheng J.-F."/>
            <person name="Goodwin L."/>
            <person name="Pitluck S."/>
            <person name="Peters L."/>
            <person name="Mikhailova N."/>
            <person name="Pagani I."/>
            <person name="Davenport K."/>
            <person name="Han C."/>
            <person name="Tapia R."/>
            <person name="Land M."/>
            <person name="Hauser L."/>
            <person name="Kyrpides N."/>
            <person name="Ivanova N."/>
            <person name="Pagani I."/>
            <person name="Lcollab F.I."/>
            <person name="Woyke T."/>
        </authorList>
    </citation>
    <scope>NUCLEOTIDE SEQUENCE [LARGE SCALE GENOMIC DNA]</scope>
    <source>
        <strain evidence="3">12-X</strain>
    </source>
</reference>
<dbReference type="HOGENOM" id="CLU_055994_0_0_6"/>
<dbReference type="Pfam" id="PF04230">
    <property type="entry name" value="PS_pyruv_trans"/>
    <property type="match status" value="1"/>
</dbReference>
<organism evidence="2 3">
    <name type="scientific">Pseudomonas fulva (strain 12-X)</name>
    <dbReference type="NCBI Taxonomy" id="743720"/>
    <lineage>
        <taxon>Bacteria</taxon>
        <taxon>Pseudomonadati</taxon>
        <taxon>Pseudomonadota</taxon>
        <taxon>Gammaproteobacteria</taxon>
        <taxon>Pseudomonadales</taxon>
        <taxon>Pseudomonadaceae</taxon>
        <taxon>Pseudomonas</taxon>
    </lineage>
</organism>
<name>F6AKQ8_PSEF1</name>
<dbReference type="eggNOG" id="COG3774">
    <property type="taxonomic scope" value="Bacteria"/>
</dbReference>
<evidence type="ECO:0000313" key="2">
    <source>
        <dbReference type="EMBL" id="AEF24132.1"/>
    </source>
</evidence>
<dbReference type="KEGG" id="pfv:Psefu_4180"/>
<gene>
    <name evidence="2" type="ordered locus">Psefu_4180</name>
</gene>
<sequence length="304" mass="33999">MKIYTIEYSGKSFAGWANLGDDIQSLVAKKLLPRVDGGVSRERLQQPDGPGIISMNGYFLGGVDWPPAPELQPLFFAFHVTPGSVAKVCSPEGVAYLKQHEPIGCRDRGTMKILQSHGVDSFYSKCLTLTLPRRTAPPKNGRVYMVGLSAGGESAVPRSIRKKAVMVDQAKLRLPDLTHELKENLSEHLLDTYSRTASLVITSKIHCAMPCIAMGIPVVFLYDKTKRDDYRVSIIKDLIGIQYVGESRLDRLLFNRLRSREIDWAPEPLEFEEEKLKIREGYQAAFERAVASYQARVEPLSDNS</sequence>
<keyword evidence="3" id="KW-1185">Reference proteome</keyword>
<evidence type="ECO:0000313" key="3">
    <source>
        <dbReference type="Proteomes" id="UP000000686"/>
    </source>
</evidence>
<dbReference type="Proteomes" id="UP000000686">
    <property type="component" value="Chromosome"/>
</dbReference>
<proteinExistence type="predicted"/>